<dbReference type="PROSITE" id="PS01081">
    <property type="entry name" value="HTH_TETR_1"/>
    <property type="match status" value="1"/>
</dbReference>
<dbReference type="InterPro" id="IPR050624">
    <property type="entry name" value="HTH-type_Tx_Regulator"/>
</dbReference>
<reference evidence="5" key="1">
    <citation type="journal article" date="2019" name="Int. J. Syst. Evol. Microbiol.">
        <title>The Global Catalogue of Microorganisms (GCM) 10K type strain sequencing project: providing services to taxonomists for standard genome sequencing and annotation.</title>
        <authorList>
            <consortium name="The Broad Institute Genomics Platform"/>
            <consortium name="The Broad Institute Genome Sequencing Center for Infectious Disease"/>
            <person name="Wu L."/>
            <person name="Ma J."/>
        </authorList>
    </citation>
    <scope>NUCLEOTIDE SEQUENCE [LARGE SCALE GENOMIC DNA]</scope>
    <source>
        <strain evidence="5">CCUG 59778</strain>
    </source>
</reference>
<dbReference type="Gene3D" id="1.10.357.10">
    <property type="entry name" value="Tetracycline Repressor, domain 2"/>
    <property type="match status" value="1"/>
</dbReference>
<dbReference type="PANTHER" id="PTHR43479">
    <property type="entry name" value="ACREF/ENVCD OPERON REPRESSOR-RELATED"/>
    <property type="match status" value="1"/>
</dbReference>
<organism evidence="4 5">
    <name type="scientific">Chungangia koreensis</name>
    <dbReference type="NCBI Taxonomy" id="752657"/>
    <lineage>
        <taxon>Bacteria</taxon>
        <taxon>Bacillati</taxon>
        <taxon>Bacillota</taxon>
        <taxon>Bacilli</taxon>
        <taxon>Lactobacillales</taxon>
        <taxon>Chungangia</taxon>
    </lineage>
</organism>
<dbReference type="Proteomes" id="UP001595817">
    <property type="component" value="Unassembled WGS sequence"/>
</dbReference>
<evidence type="ECO:0000256" key="1">
    <source>
        <dbReference type="ARBA" id="ARBA00023125"/>
    </source>
</evidence>
<dbReference type="InterPro" id="IPR009057">
    <property type="entry name" value="Homeodomain-like_sf"/>
</dbReference>
<dbReference type="InterPro" id="IPR023772">
    <property type="entry name" value="DNA-bd_HTH_TetR-type_CS"/>
</dbReference>
<keyword evidence="1 2" id="KW-0238">DNA-binding</keyword>
<sequence>MNEQQNSLIKNFPTVPKQVRSQHKKHALFESGQILFSEKGYDHTTTKDIASHAGVSIGSFYRYFEDKRQLLLAIIDERIEQMMPPVVNWTDHRDPEEDLANRLQQHYSTLISSGFYKLLPELISKDRELENIIRVAKNRLQDHMLKQLEQLRDEGMTWEDIDLDTVSWCIINLLEHLTEKVEEGGSIHYEEIAKLICRMIYPPDILNKLEESDG</sequence>
<dbReference type="Pfam" id="PF00440">
    <property type="entry name" value="TetR_N"/>
    <property type="match status" value="1"/>
</dbReference>
<dbReference type="SUPFAM" id="SSF46689">
    <property type="entry name" value="Homeodomain-like"/>
    <property type="match status" value="1"/>
</dbReference>
<accession>A0ABV8WZM2</accession>
<dbReference type="EMBL" id="JBHSEC010000001">
    <property type="protein sequence ID" value="MFC4409103.1"/>
    <property type="molecule type" value="Genomic_DNA"/>
</dbReference>
<evidence type="ECO:0000313" key="5">
    <source>
        <dbReference type="Proteomes" id="UP001595817"/>
    </source>
</evidence>
<dbReference type="InterPro" id="IPR001647">
    <property type="entry name" value="HTH_TetR"/>
</dbReference>
<name>A0ABV8WZM2_9LACT</name>
<proteinExistence type="predicted"/>
<dbReference type="PROSITE" id="PS50977">
    <property type="entry name" value="HTH_TETR_2"/>
    <property type="match status" value="1"/>
</dbReference>
<comment type="caution">
    <text evidence="4">The sequence shown here is derived from an EMBL/GenBank/DDBJ whole genome shotgun (WGS) entry which is preliminary data.</text>
</comment>
<protein>
    <submittedName>
        <fullName evidence="4">TetR/AcrR family transcriptional regulator</fullName>
    </submittedName>
</protein>
<feature type="domain" description="HTH tetR-type" evidence="3">
    <location>
        <begin position="22"/>
        <end position="82"/>
    </location>
</feature>
<evidence type="ECO:0000259" key="3">
    <source>
        <dbReference type="PROSITE" id="PS50977"/>
    </source>
</evidence>
<dbReference type="PRINTS" id="PR00455">
    <property type="entry name" value="HTHTETR"/>
</dbReference>
<keyword evidence="5" id="KW-1185">Reference proteome</keyword>
<dbReference type="PANTHER" id="PTHR43479:SF11">
    <property type="entry name" value="ACREF_ENVCD OPERON REPRESSOR-RELATED"/>
    <property type="match status" value="1"/>
</dbReference>
<evidence type="ECO:0000313" key="4">
    <source>
        <dbReference type="EMBL" id="MFC4409103.1"/>
    </source>
</evidence>
<gene>
    <name evidence="4" type="ORF">ACFOZY_01495</name>
</gene>
<feature type="DNA-binding region" description="H-T-H motif" evidence="2">
    <location>
        <begin position="45"/>
        <end position="64"/>
    </location>
</feature>
<evidence type="ECO:0000256" key="2">
    <source>
        <dbReference type="PROSITE-ProRule" id="PRU00335"/>
    </source>
</evidence>